<organism evidence="4 5">
    <name type="scientific">Polarella glacialis</name>
    <name type="common">Dinoflagellate</name>
    <dbReference type="NCBI Taxonomy" id="89957"/>
    <lineage>
        <taxon>Eukaryota</taxon>
        <taxon>Sar</taxon>
        <taxon>Alveolata</taxon>
        <taxon>Dinophyceae</taxon>
        <taxon>Suessiales</taxon>
        <taxon>Suessiaceae</taxon>
        <taxon>Polarella</taxon>
    </lineage>
</organism>
<evidence type="ECO:0000256" key="1">
    <source>
        <dbReference type="ARBA" id="ARBA00022737"/>
    </source>
</evidence>
<keyword evidence="1" id="KW-0677">Repeat</keyword>
<dbReference type="EMBL" id="CAJNNW010002256">
    <property type="protein sequence ID" value="CAE8644072.1"/>
    <property type="molecule type" value="Genomic_DNA"/>
</dbReference>
<accession>A0A813I337</accession>
<evidence type="ECO:0000256" key="2">
    <source>
        <dbReference type="PROSITE-ProRule" id="PRU00117"/>
    </source>
</evidence>
<keyword evidence="2" id="KW-0694">RNA-binding</keyword>
<gene>
    <name evidence="4" type="ORF">PGLA2088_LOCUS2727</name>
</gene>
<dbReference type="Gene3D" id="3.30.1370.10">
    <property type="entry name" value="K Homology domain, type 1"/>
    <property type="match status" value="2"/>
</dbReference>
<reference evidence="4" key="1">
    <citation type="submission" date="2021-02" db="EMBL/GenBank/DDBJ databases">
        <authorList>
            <person name="Dougan E. K."/>
            <person name="Rhodes N."/>
            <person name="Thang M."/>
            <person name="Chan C."/>
        </authorList>
    </citation>
    <scope>NUCLEOTIDE SEQUENCE</scope>
</reference>
<dbReference type="InterPro" id="IPR004088">
    <property type="entry name" value="KH_dom_type_1"/>
</dbReference>
<dbReference type="PROSITE" id="PS50084">
    <property type="entry name" value="KH_TYPE_1"/>
    <property type="match status" value="2"/>
</dbReference>
<dbReference type="SMART" id="SM00322">
    <property type="entry name" value="KH"/>
    <property type="match status" value="2"/>
</dbReference>
<dbReference type="Pfam" id="PF00013">
    <property type="entry name" value="KH_1"/>
    <property type="match status" value="2"/>
</dbReference>
<evidence type="ECO:0000259" key="3">
    <source>
        <dbReference type="SMART" id="SM00322"/>
    </source>
</evidence>
<dbReference type="InterPro" id="IPR036612">
    <property type="entry name" value="KH_dom_type_1_sf"/>
</dbReference>
<dbReference type="SUPFAM" id="SSF54791">
    <property type="entry name" value="Eukaryotic type KH-domain (KH-domain type I)"/>
    <property type="match status" value="2"/>
</dbReference>
<protein>
    <recommendedName>
        <fullName evidence="3">K Homology domain-containing protein</fullName>
    </recommendedName>
</protein>
<dbReference type="PANTHER" id="PTHR10288">
    <property type="entry name" value="KH DOMAIN CONTAINING RNA BINDING PROTEIN"/>
    <property type="match status" value="1"/>
</dbReference>
<proteinExistence type="predicted"/>
<dbReference type="Proteomes" id="UP000626109">
    <property type="component" value="Unassembled WGS sequence"/>
</dbReference>
<feature type="domain" description="K Homology" evidence="3">
    <location>
        <begin position="136"/>
        <end position="208"/>
    </location>
</feature>
<comment type="caution">
    <text evidence="4">The sequence shown here is derived from an EMBL/GenBank/DDBJ whole genome shotgun (WGS) entry which is preliminary data.</text>
</comment>
<evidence type="ECO:0000313" key="4">
    <source>
        <dbReference type="EMBL" id="CAE8644072.1"/>
    </source>
</evidence>
<feature type="non-terminal residue" evidence="4">
    <location>
        <position position="1"/>
    </location>
</feature>
<evidence type="ECO:0000313" key="5">
    <source>
        <dbReference type="Proteomes" id="UP000626109"/>
    </source>
</evidence>
<name>A0A813I337_POLGL</name>
<dbReference type="GO" id="GO:0003723">
    <property type="term" value="F:RNA binding"/>
    <property type="evidence" value="ECO:0007669"/>
    <property type="project" value="UniProtKB-UniRule"/>
</dbReference>
<sequence length="230" mass="24063">APTTSSLTSSCNSNFILNCRISPGPSGVLCKKATPTSSSTILDKVNMPCVLKFLTPEALASAIIGKGGAVIAEMRTKTQARLGLTEHSEFYPGTDCRILTAQGNSEESLLEVSKQIIQKLEDCAKNAPSETMGQPGDLRLRTLVPKIAVGGIIGKGGTNVKQLREKSGGKISISEPLNAGPGAEQVVSLSGSQQAVEYLMAEVNKQVQALSEEPWFASWIATNSGVAGGM</sequence>
<dbReference type="InterPro" id="IPR004087">
    <property type="entry name" value="KH_dom"/>
</dbReference>
<dbReference type="AlphaFoldDB" id="A0A813I337"/>
<feature type="non-terminal residue" evidence="4">
    <location>
        <position position="230"/>
    </location>
</feature>
<feature type="domain" description="K Homology" evidence="3">
    <location>
        <begin position="47"/>
        <end position="121"/>
    </location>
</feature>